<comment type="similarity">
    <text evidence="1">Belongs to the UPF0213 family.</text>
</comment>
<reference evidence="3 4" key="1">
    <citation type="journal article" date="2015" name="Nature">
        <title>rRNA introns, odd ribosomes, and small enigmatic genomes across a large radiation of phyla.</title>
        <authorList>
            <person name="Brown C.T."/>
            <person name="Hug L.A."/>
            <person name="Thomas B.C."/>
            <person name="Sharon I."/>
            <person name="Castelle C.J."/>
            <person name="Singh A."/>
            <person name="Wilkins M.J."/>
            <person name="Williams K.H."/>
            <person name="Banfield J.F."/>
        </authorList>
    </citation>
    <scope>NUCLEOTIDE SEQUENCE [LARGE SCALE GENOMIC DNA]</scope>
</reference>
<evidence type="ECO:0000313" key="4">
    <source>
        <dbReference type="Proteomes" id="UP000033907"/>
    </source>
</evidence>
<evidence type="ECO:0000259" key="2">
    <source>
        <dbReference type="PROSITE" id="PS50164"/>
    </source>
</evidence>
<evidence type="ECO:0000313" key="3">
    <source>
        <dbReference type="EMBL" id="KKT11316.1"/>
    </source>
</evidence>
<protein>
    <submittedName>
        <fullName evidence="3">Excinuclease ABC C subunit domain protein</fullName>
    </submittedName>
</protein>
<comment type="caution">
    <text evidence="3">The sequence shown here is derived from an EMBL/GenBank/DDBJ whole genome shotgun (WGS) entry which is preliminary data.</text>
</comment>
<accession>A0A0G1EMN1</accession>
<proteinExistence type="inferred from homology"/>
<dbReference type="PANTHER" id="PTHR34477:SF1">
    <property type="entry name" value="UPF0213 PROTEIN YHBQ"/>
    <property type="match status" value="1"/>
</dbReference>
<dbReference type="Gene3D" id="3.40.1440.10">
    <property type="entry name" value="GIY-YIG endonuclease"/>
    <property type="match status" value="1"/>
</dbReference>
<evidence type="ECO:0000256" key="1">
    <source>
        <dbReference type="ARBA" id="ARBA00007435"/>
    </source>
</evidence>
<dbReference type="Pfam" id="PF01541">
    <property type="entry name" value="GIY-YIG"/>
    <property type="match status" value="1"/>
</dbReference>
<organism evidence="3 4">
    <name type="scientific">Candidatus Nomurabacteria bacterium GW2011_GWF2_43_24</name>
    <dbReference type="NCBI Taxonomy" id="1618778"/>
    <lineage>
        <taxon>Bacteria</taxon>
        <taxon>Candidatus Nomuraibacteriota</taxon>
    </lineage>
</organism>
<dbReference type="SMART" id="SM00465">
    <property type="entry name" value="GIYc"/>
    <property type="match status" value="1"/>
</dbReference>
<dbReference type="AlphaFoldDB" id="A0A0G1EMN1"/>
<dbReference type="PANTHER" id="PTHR34477">
    <property type="entry name" value="UPF0213 PROTEIN YHBQ"/>
    <property type="match status" value="1"/>
</dbReference>
<dbReference type="Proteomes" id="UP000033907">
    <property type="component" value="Unassembled WGS sequence"/>
</dbReference>
<dbReference type="CDD" id="cd10449">
    <property type="entry name" value="GIY-YIG_SLX1_like"/>
    <property type="match status" value="1"/>
</dbReference>
<dbReference type="InterPro" id="IPR035901">
    <property type="entry name" value="GIY-YIG_endonuc_sf"/>
</dbReference>
<gene>
    <name evidence="3" type="ORF">UV91_C0007G0016</name>
</gene>
<name>A0A0G1EMN1_9BACT</name>
<dbReference type="PROSITE" id="PS50164">
    <property type="entry name" value="GIY_YIG"/>
    <property type="match status" value="1"/>
</dbReference>
<dbReference type="InterPro" id="IPR050190">
    <property type="entry name" value="UPF0213_domain"/>
</dbReference>
<dbReference type="InterPro" id="IPR000305">
    <property type="entry name" value="GIY-YIG_endonuc"/>
</dbReference>
<sequence>MFYVYILKSKKDNNLYIGYSTNLKKRFSEHQKGLVTSTRPRRPFELIFYEAYKSSKDAKRREMYFKTSKGKTSLKTMLEFSTT</sequence>
<feature type="domain" description="GIY-YIG" evidence="2">
    <location>
        <begin position="1"/>
        <end position="77"/>
    </location>
</feature>
<dbReference type="SUPFAM" id="SSF82771">
    <property type="entry name" value="GIY-YIG endonuclease"/>
    <property type="match status" value="1"/>
</dbReference>
<dbReference type="EMBL" id="LCGH01000007">
    <property type="protein sequence ID" value="KKT11316.1"/>
    <property type="molecule type" value="Genomic_DNA"/>
</dbReference>